<dbReference type="EMBL" id="KL197736">
    <property type="protein sequence ID" value="KDQ52987.1"/>
    <property type="molecule type" value="Genomic_DNA"/>
</dbReference>
<sequence length="119" mass="13337">MKKYHLRCGLDRRDRGRANHRHPGAPTLHSGTSDHNLSSIHFIHTHTHTPHTHTDSAHSSHFVPLPLTAPYNLNITLPKWDISGVNTLPILKLSIPLHLINFPPPPYLIPLPLPPPLVV</sequence>
<proteinExistence type="predicted"/>
<accession>A0A067PNW0</accession>
<evidence type="ECO:0000313" key="3">
    <source>
        <dbReference type="Proteomes" id="UP000027265"/>
    </source>
</evidence>
<evidence type="ECO:0000313" key="2">
    <source>
        <dbReference type="EMBL" id="KDQ52987.1"/>
    </source>
</evidence>
<dbReference type="AlphaFoldDB" id="A0A067PNW0"/>
<feature type="region of interest" description="Disordered" evidence="1">
    <location>
        <begin position="1"/>
        <end position="34"/>
    </location>
</feature>
<protein>
    <submittedName>
        <fullName evidence="2">Uncharacterized protein</fullName>
    </submittedName>
</protein>
<name>A0A067PNW0_9AGAM</name>
<dbReference type="HOGENOM" id="CLU_2061831_0_0_1"/>
<organism evidence="2 3">
    <name type="scientific">Jaapia argillacea MUCL 33604</name>
    <dbReference type="NCBI Taxonomy" id="933084"/>
    <lineage>
        <taxon>Eukaryota</taxon>
        <taxon>Fungi</taxon>
        <taxon>Dikarya</taxon>
        <taxon>Basidiomycota</taxon>
        <taxon>Agaricomycotina</taxon>
        <taxon>Agaricomycetes</taxon>
        <taxon>Agaricomycetidae</taxon>
        <taxon>Jaapiales</taxon>
        <taxon>Jaapiaceae</taxon>
        <taxon>Jaapia</taxon>
    </lineage>
</organism>
<gene>
    <name evidence="2" type="ORF">JAAARDRAFT_72778</name>
</gene>
<keyword evidence="3" id="KW-1185">Reference proteome</keyword>
<feature type="compositionally biased region" description="Basic and acidic residues" evidence="1">
    <location>
        <begin position="8"/>
        <end position="17"/>
    </location>
</feature>
<dbReference type="InParanoid" id="A0A067PNW0"/>
<evidence type="ECO:0000256" key="1">
    <source>
        <dbReference type="SAM" id="MobiDB-lite"/>
    </source>
</evidence>
<dbReference type="Proteomes" id="UP000027265">
    <property type="component" value="Unassembled WGS sequence"/>
</dbReference>
<reference evidence="3" key="1">
    <citation type="journal article" date="2014" name="Proc. Natl. Acad. Sci. U.S.A.">
        <title>Extensive sampling of basidiomycete genomes demonstrates inadequacy of the white-rot/brown-rot paradigm for wood decay fungi.</title>
        <authorList>
            <person name="Riley R."/>
            <person name="Salamov A.A."/>
            <person name="Brown D.W."/>
            <person name="Nagy L.G."/>
            <person name="Floudas D."/>
            <person name="Held B.W."/>
            <person name="Levasseur A."/>
            <person name="Lombard V."/>
            <person name="Morin E."/>
            <person name="Otillar R."/>
            <person name="Lindquist E.A."/>
            <person name="Sun H."/>
            <person name="LaButti K.M."/>
            <person name="Schmutz J."/>
            <person name="Jabbour D."/>
            <person name="Luo H."/>
            <person name="Baker S.E."/>
            <person name="Pisabarro A.G."/>
            <person name="Walton J.D."/>
            <person name="Blanchette R.A."/>
            <person name="Henrissat B."/>
            <person name="Martin F."/>
            <person name="Cullen D."/>
            <person name="Hibbett D.S."/>
            <person name="Grigoriev I.V."/>
        </authorList>
    </citation>
    <scope>NUCLEOTIDE SEQUENCE [LARGE SCALE GENOMIC DNA]</scope>
    <source>
        <strain evidence="3">MUCL 33604</strain>
    </source>
</reference>